<dbReference type="Proteomes" id="UP000192042">
    <property type="component" value="Chromosome I"/>
</dbReference>
<evidence type="ECO:0000313" key="3">
    <source>
        <dbReference type="Proteomes" id="UP000192042"/>
    </source>
</evidence>
<proteinExistence type="predicted"/>
<organism evidence="2 3">
    <name type="scientific">Nitrospira japonica</name>
    <dbReference type="NCBI Taxonomy" id="1325564"/>
    <lineage>
        <taxon>Bacteria</taxon>
        <taxon>Pseudomonadati</taxon>
        <taxon>Nitrospirota</taxon>
        <taxon>Nitrospiria</taxon>
        <taxon>Nitrospirales</taxon>
        <taxon>Nitrospiraceae</taxon>
        <taxon>Nitrospira</taxon>
    </lineage>
</organism>
<accession>A0A1W1I7I2</accession>
<dbReference type="OrthoDB" id="9809891at2"/>
<evidence type="ECO:0000313" key="2">
    <source>
        <dbReference type="EMBL" id="SLM48881.1"/>
    </source>
</evidence>
<sequence>MRNRHLAVALAGFALAACSTTEWVNANKPPEQYTTDYNKCENSALSDPKLQQGSKILVQTATERCMQREGWRLIEH</sequence>
<dbReference type="PROSITE" id="PS51257">
    <property type="entry name" value="PROKAR_LIPOPROTEIN"/>
    <property type="match status" value="1"/>
</dbReference>
<dbReference type="RefSeq" id="WP_080887203.1">
    <property type="nucleotide sequence ID" value="NZ_LT828648.1"/>
</dbReference>
<keyword evidence="1" id="KW-0732">Signal</keyword>
<keyword evidence="3" id="KW-1185">Reference proteome</keyword>
<dbReference type="EMBL" id="LT828648">
    <property type="protein sequence ID" value="SLM48881.1"/>
    <property type="molecule type" value="Genomic_DNA"/>
</dbReference>
<feature type="chain" id="PRO_5012709523" description="Lipoprotein" evidence="1">
    <location>
        <begin position="17"/>
        <end position="76"/>
    </location>
</feature>
<reference evidence="2 3" key="1">
    <citation type="submission" date="2017-03" db="EMBL/GenBank/DDBJ databases">
        <authorList>
            <person name="Afonso C.L."/>
            <person name="Miller P.J."/>
            <person name="Scott M.A."/>
            <person name="Spackman E."/>
            <person name="Goraichik I."/>
            <person name="Dimitrov K.M."/>
            <person name="Suarez D.L."/>
            <person name="Swayne D.E."/>
        </authorList>
    </citation>
    <scope>NUCLEOTIDE SEQUENCE [LARGE SCALE GENOMIC DNA]</scope>
    <source>
        <strain evidence="2">Genome sequencing of Nitrospira japonica strain NJ11</strain>
    </source>
</reference>
<dbReference type="STRING" id="1325564.NSJP_2714"/>
<evidence type="ECO:0008006" key="4">
    <source>
        <dbReference type="Google" id="ProtNLM"/>
    </source>
</evidence>
<protein>
    <recommendedName>
        <fullName evidence="4">Lipoprotein</fullName>
    </recommendedName>
</protein>
<evidence type="ECO:0000256" key="1">
    <source>
        <dbReference type="SAM" id="SignalP"/>
    </source>
</evidence>
<gene>
    <name evidence="2" type="ORF">NSJP_2714</name>
</gene>
<dbReference type="AlphaFoldDB" id="A0A1W1I7I2"/>
<dbReference type="KEGG" id="nja:NSJP_2714"/>
<feature type="signal peptide" evidence="1">
    <location>
        <begin position="1"/>
        <end position="16"/>
    </location>
</feature>
<name>A0A1W1I7I2_9BACT</name>